<comment type="caution">
    <text evidence="4">The sequence shown here is derived from an EMBL/GenBank/DDBJ whole genome shotgun (WGS) entry which is preliminary data.</text>
</comment>
<keyword evidence="5" id="KW-1185">Reference proteome</keyword>
<dbReference type="GO" id="GO:0005737">
    <property type="term" value="C:cytoplasm"/>
    <property type="evidence" value="ECO:0007669"/>
    <property type="project" value="TreeGrafter"/>
</dbReference>
<dbReference type="PIRSF" id="PIRSF016184">
    <property type="entry name" value="PhzC_PhzF"/>
    <property type="match status" value="1"/>
</dbReference>
<organism evidence="4 5">
    <name type="scientific">Enterococcus rivorum</name>
    <dbReference type="NCBI Taxonomy" id="762845"/>
    <lineage>
        <taxon>Bacteria</taxon>
        <taxon>Bacillati</taxon>
        <taxon>Bacillota</taxon>
        <taxon>Bacilli</taxon>
        <taxon>Lactobacillales</taxon>
        <taxon>Enterococcaceae</taxon>
        <taxon>Enterococcus</taxon>
    </lineage>
</organism>
<dbReference type="GO" id="GO:0016853">
    <property type="term" value="F:isomerase activity"/>
    <property type="evidence" value="ECO:0007669"/>
    <property type="project" value="UniProtKB-KW"/>
</dbReference>
<dbReference type="Gene3D" id="3.10.310.10">
    <property type="entry name" value="Diaminopimelate Epimerase, Chain A, domain 1"/>
    <property type="match status" value="2"/>
</dbReference>
<dbReference type="Pfam" id="PF02567">
    <property type="entry name" value="PhzC-PhzF"/>
    <property type="match status" value="1"/>
</dbReference>
<evidence type="ECO:0000313" key="4">
    <source>
        <dbReference type="EMBL" id="OEH81062.1"/>
    </source>
</evidence>
<dbReference type="PANTHER" id="PTHR13774">
    <property type="entry name" value="PHENAZINE BIOSYNTHESIS PROTEIN"/>
    <property type="match status" value="1"/>
</dbReference>
<dbReference type="AlphaFoldDB" id="A0A1E5KT41"/>
<sequence length="291" mass="32163">MKCTVLRVDAFTNIPGQGNPAGVVLDGDRYTDKEMQSIAKNIGYNETVFVCKSQIADIRLRYFTPGHETPLCGHATVGAIFALYKNDGSQKINIETGAGILPVQFNDEKKQITMRQAEPKFIAFQGDKQALCNSLGIKESDLHQELPVEYGNTGSWTLLVPVKNKQILDIMKPATEKFPEILKEVPHSSIHPFSIDSKEEGILSARHFSSPYSGTKEDSVTGTASGVMGAYLMNYLYISGEKNFLVQQGRHLQKEGTVVVNVIRKENEKHEVYISGNACLNESFSVETADL</sequence>
<gene>
    <name evidence="4" type="ORF">BCR26_06010</name>
</gene>
<dbReference type="SUPFAM" id="SSF54506">
    <property type="entry name" value="Diaminopimelate epimerase-like"/>
    <property type="match status" value="1"/>
</dbReference>
<evidence type="ECO:0000313" key="5">
    <source>
        <dbReference type="Proteomes" id="UP000095256"/>
    </source>
</evidence>
<dbReference type="STRING" id="762845.BCR26_06010"/>
<protein>
    <submittedName>
        <fullName evidence="4">Phenazine biosynthesis protein PhzF</fullName>
    </submittedName>
</protein>
<dbReference type="InterPro" id="IPR003719">
    <property type="entry name" value="Phenazine_PhzF-like"/>
</dbReference>
<proteinExistence type="inferred from homology"/>
<dbReference type="PANTHER" id="PTHR13774:SF17">
    <property type="entry name" value="PHENAZINE BIOSYNTHESIS-LIKE DOMAIN-CONTAINING PROTEIN"/>
    <property type="match status" value="1"/>
</dbReference>
<reference evidence="4 5" key="1">
    <citation type="submission" date="2016-09" db="EMBL/GenBank/DDBJ databases">
        <authorList>
            <person name="Capua I."/>
            <person name="De Benedictis P."/>
            <person name="Joannis T."/>
            <person name="Lombin L.H."/>
            <person name="Cattoli G."/>
        </authorList>
    </citation>
    <scope>NUCLEOTIDE SEQUENCE [LARGE SCALE GENOMIC DNA]</scope>
    <source>
        <strain evidence="4 5">LMG 25899</strain>
    </source>
</reference>
<dbReference type="OrthoDB" id="9788221at2"/>
<comment type="similarity">
    <text evidence="1">Belongs to the PhzF family.</text>
</comment>
<dbReference type="EMBL" id="MIEK01000067">
    <property type="protein sequence ID" value="OEH81062.1"/>
    <property type="molecule type" value="Genomic_DNA"/>
</dbReference>
<evidence type="ECO:0000256" key="2">
    <source>
        <dbReference type="ARBA" id="ARBA00023235"/>
    </source>
</evidence>
<dbReference type="RefSeq" id="WP_069700050.1">
    <property type="nucleotide sequence ID" value="NZ_JAGGMA010000005.1"/>
</dbReference>
<dbReference type="Proteomes" id="UP000095256">
    <property type="component" value="Unassembled WGS sequence"/>
</dbReference>
<accession>A0A1E5KT41</accession>
<feature type="active site" evidence="3">
    <location>
        <position position="46"/>
    </location>
</feature>
<dbReference type="NCBIfam" id="TIGR00654">
    <property type="entry name" value="PhzF_family"/>
    <property type="match status" value="1"/>
</dbReference>
<evidence type="ECO:0000256" key="1">
    <source>
        <dbReference type="ARBA" id="ARBA00008270"/>
    </source>
</evidence>
<name>A0A1E5KT41_9ENTE</name>
<evidence type="ECO:0000256" key="3">
    <source>
        <dbReference type="PIRSR" id="PIRSR016184-1"/>
    </source>
</evidence>
<keyword evidence="2" id="KW-0413">Isomerase</keyword>